<dbReference type="Proteomes" id="UP000717328">
    <property type="component" value="Unassembled WGS sequence"/>
</dbReference>
<evidence type="ECO:0000313" key="2">
    <source>
        <dbReference type="EMBL" id="KAG5649466.1"/>
    </source>
</evidence>
<feature type="region of interest" description="Disordered" evidence="1">
    <location>
        <begin position="1"/>
        <end position="44"/>
    </location>
</feature>
<accession>A0A9P7KES7</accession>
<reference evidence="2" key="2">
    <citation type="submission" date="2021-10" db="EMBL/GenBank/DDBJ databases">
        <title>Phylogenomics reveals ancestral predisposition of the termite-cultivated fungus Termitomyces towards a domesticated lifestyle.</title>
        <authorList>
            <person name="Auxier B."/>
            <person name="Grum-Grzhimaylo A."/>
            <person name="Cardenas M.E."/>
            <person name="Lodge J.D."/>
            <person name="Laessoe T."/>
            <person name="Pedersen O."/>
            <person name="Smith M.E."/>
            <person name="Kuyper T.W."/>
            <person name="Franco-Molano E.A."/>
            <person name="Baroni T.J."/>
            <person name="Aanen D.K."/>
        </authorList>
    </citation>
    <scope>NUCLEOTIDE SEQUENCE</scope>
    <source>
        <strain evidence="2">D49</strain>
    </source>
</reference>
<proteinExistence type="predicted"/>
<evidence type="ECO:0000313" key="3">
    <source>
        <dbReference type="Proteomes" id="UP000717328"/>
    </source>
</evidence>
<protein>
    <submittedName>
        <fullName evidence="2">Uncharacterized protein</fullName>
    </submittedName>
</protein>
<dbReference type="AlphaFoldDB" id="A0A9P7KES7"/>
<dbReference type="EMBL" id="JABCKI010000979">
    <property type="protein sequence ID" value="KAG5649466.1"/>
    <property type="molecule type" value="Genomic_DNA"/>
</dbReference>
<feature type="compositionally biased region" description="Polar residues" evidence="1">
    <location>
        <begin position="1"/>
        <end position="12"/>
    </location>
</feature>
<feature type="compositionally biased region" description="Polar residues" evidence="1">
    <location>
        <begin position="25"/>
        <end position="39"/>
    </location>
</feature>
<gene>
    <name evidence="2" type="ORF">H0H81_003655</name>
</gene>
<organism evidence="2 3">
    <name type="scientific">Sphagnurus paluster</name>
    <dbReference type="NCBI Taxonomy" id="117069"/>
    <lineage>
        <taxon>Eukaryota</taxon>
        <taxon>Fungi</taxon>
        <taxon>Dikarya</taxon>
        <taxon>Basidiomycota</taxon>
        <taxon>Agaricomycotina</taxon>
        <taxon>Agaricomycetes</taxon>
        <taxon>Agaricomycetidae</taxon>
        <taxon>Agaricales</taxon>
        <taxon>Tricholomatineae</taxon>
        <taxon>Lyophyllaceae</taxon>
        <taxon>Sphagnurus</taxon>
    </lineage>
</organism>
<reference evidence="2" key="1">
    <citation type="submission" date="2021-02" db="EMBL/GenBank/DDBJ databases">
        <authorList>
            <person name="Nieuwenhuis M."/>
            <person name="Van De Peppel L.J.J."/>
        </authorList>
    </citation>
    <scope>NUCLEOTIDE SEQUENCE</scope>
    <source>
        <strain evidence="2">D49</strain>
    </source>
</reference>
<dbReference type="OrthoDB" id="2691869at2759"/>
<comment type="caution">
    <text evidence="2">The sequence shown here is derived from an EMBL/GenBank/DDBJ whole genome shotgun (WGS) entry which is preliminary data.</text>
</comment>
<keyword evidence="3" id="KW-1185">Reference proteome</keyword>
<sequence>MATTITPKSRPSTPAPAPAAAQGKPNLSTPTSLGTSTAAHSDALPDLTVRTTYPLLHKDIEDHEQCGFVPMLTEFLKRCRPEGPKANDSDLLDKCLDAVLPICNSDSVKKGIKD</sequence>
<evidence type="ECO:0000256" key="1">
    <source>
        <dbReference type="SAM" id="MobiDB-lite"/>
    </source>
</evidence>
<name>A0A9P7KES7_9AGAR</name>